<reference evidence="1 2" key="1">
    <citation type="journal article" date="2010" name="Nature">
        <title>Comparative genomics reveals mobile pathogenicity chromosomes in Fusarium.</title>
        <authorList>
            <person name="Ma L.J."/>
            <person name="van der Does H.C."/>
            <person name="Borkovich K.A."/>
            <person name="Coleman J.J."/>
            <person name="Daboussi M.J."/>
            <person name="Di Pietro A."/>
            <person name="Dufresne M."/>
            <person name="Freitag M."/>
            <person name="Grabherr M."/>
            <person name="Henrissat B."/>
            <person name="Houterman P.M."/>
            <person name="Kang S."/>
            <person name="Shim W.B."/>
            <person name="Woloshuk C."/>
            <person name="Xie X."/>
            <person name="Xu J.R."/>
            <person name="Antoniw J."/>
            <person name="Baker S.E."/>
            <person name="Bluhm B.H."/>
            <person name="Breakspear A."/>
            <person name="Brown D.W."/>
            <person name="Butchko R.A."/>
            <person name="Chapman S."/>
            <person name="Coulson R."/>
            <person name="Coutinho P.M."/>
            <person name="Danchin E.G."/>
            <person name="Diener A."/>
            <person name="Gale L.R."/>
            <person name="Gardiner D.M."/>
            <person name="Goff S."/>
            <person name="Hammond-Kosack K.E."/>
            <person name="Hilburn K."/>
            <person name="Hua-Van A."/>
            <person name="Jonkers W."/>
            <person name="Kazan K."/>
            <person name="Kodira C.D."/>
            <person name="Koehrsen M."/>
            <person name="Kumar L."/>
            <person name="Lee Y.H."/>
            <person name="Li L."/>
            <person name="Manners J.M."/>
            <person name="Miranda-Saavedra D."/>
            <person name="Mukherjee M."/>
            <person name="Park G."/>
            <person name="Park J."/>
            <person name="Park S.Y."/>
            <person name="Proctor R.H."/>
            <person name="Regev A."/>
            <person name="Ruiz-Roldan M.C."/>
            <person name="Sain D."/>
            <person name="Sakthikumar S."/>
            <person name="Sykes S."/>
            <person name="Schwartz D.C."/>
            <person name="Turgeon B.G."/>
            <person name="Wapinski I."/>
            <person name="Yoder O."/>
            <person name="Young S."/>
            <person name="Zeng Q."/>
            <person name="Zhou S."/>
            <person name="Galagan J."/>
            <person name="Cuomo C.A."/>
            <person name="Kistler H.C."/>
            <person name="Rep M."/>
        </authorList>
    </citation>
    <scope>NUCLEOTIDE SEQUENCE [LARGE SCALE GENOMIC DNA]</scope>
    <source>
        <strain evidence="2">M3125 / FGSC 7600</strain>
    </source>
</reference>
<dbReference type="Proteomes" id="UP000009096">
    <property type="component" value="Chromosome 6"/>
</dbReference>
<name>W7LTE7_GIBM7</name>
<dbReference type="AlphaFoldDB" id="W7LTE7"/>
<sequence length="103" mass="11995">MCCYMHHSLEHSNHFVFGKAVCSRLRSRRKTVTHIWLAMKLFHSLRGRPQLHASEWLDSHGMRCTYVIIRNRADGIMPWCITRLRLTATEAVPSTSGIYHGFI</sequence>
<dbReference type="EMBL" id="CM000583">
    <property type="protein sequence ID" value="EWG38740.1"/>
    <property type="molecule type" value="Genomic_DNA"/>
</dbReference>
<accession>W7LTE7</accession>
<keyword evidence="2" id="KW-1185">Reference proteome</keyword>
<dbReference type="RefSeq" id="XP_018744931.1">
    <property type="nucleotide sequence ID" value="XM_018903980.1"/>
</dbReference>
<dbReference type="EMBL" id="DS022243">
    <property type="protein sequence ID" value="EWG38740.1"/>
    <property type="molecule type" value="Genomic_DNA"/>
</dbReference>
<organism evidence="1 2">
    <name type="scientific">Gibberella moniliformis (strain M3125 / FGSC 7600)</name>
    <name type="common">Maize ear and stalk rot fungus</name>
    <name type="synonym">Fusarium verticillioides</name>
    <dbReference type="NCBI Taxonomy" id="334819"/>
    <lineage>
        <taxon>Eukaryota</taxon>
        <taxon>Fungi</taxon>
        <taxon>Dikarya</taxon>
        <taxon>Ascomycota</taxon>
        <taxon>Pezizomycotina</taxon>
        <taxon>Sordariomycetes</taxon>
        <taxon>Hypocreomycetidae</taxon>
        <taxon>Hypocreales</taxon>
        <taxon>Nectriaceae</taxon>
        <taxon>Fusarium</taxon>
        <taxon>Fusarium fujikuroi species complex</taxon>
    </lineage>
</organism>
<gene>
    <name evidence="1" type="ORF">FVEG_14944</name>
</gene>
<protein>
    <submittedName>
        <fullName evidence="1">Uncharacterized protein</fullName>
    </submittedName>
</protein>
<evidence type="ECO:0000313" key="1">
    <source>
        <dbReference type="EMBL" id="EWG38740.1"/>
    </source>
</evidence>
<dbReference type="KEGG" id="fvr:FVEG_14944"/>
<dbReference type="VEuPathDB" id="FungiDB:FVEG_14944"/>
<dbReference type="GeneID" id="30071820"/>
<proteinExistence type="predicted"/>
<evidence type="ECO:0000313" key="2">
    <source>
        <dbReference type="Proteomes" id="UP000009096"/>
    </source>
</evidence>